<evidence type="ECO:0000313" key="6">
    <source>
        <dbReference type="Proteomes" id="UP000659904"/>
    </source>
</evidence>
<dbReference type="Proteomes" id="UP000659904">
    <property type="component" value="Unassembled WGS sequence"/>
</dbReference>
<comment type="caution">
    <text evidence="5">The sequence shown here is derived from an EMBL/GenBank/DDBJ whole genome shotgun (WGS) entry which is preliminary data.</text>
</comment>
<dbReference type="PANTHER" id="PTHR46401">
    <property type="entry name" value="GLYCOSYLTRANSFERASE WBBK-RELATED"/>
    <property type="match status" value="1"/>
</dbReference>
<dbReference type="RefSeq" id="WP_120316885.1">
    <property type="nucleotide sequence ID" value="NZ_BONH01000015.1"/>
</dbReference>
<dbReference type="GO" id="GO:0016757">
    <property type="term" value="F:glycosyltransferase activity"/>
    <property type="evidence" value="ECO:0007669"/>
    <property type="project" value="UniProtKB-KW"/>
</dbReference>
<sequence>MRIFVEGASLFRQRTGVGQYTKNLLEALFRLDEVNQYTIFAFAFLGRGTEPKPIASSPRVGYRFIRYVPLKVFNAIVRKITSPPIDVMLGSRPDLFFFPNFVRYPLPLGSSAVAVVHDISFVHHPEHTARRNRQFLLRYVPKTLKKCQHVITVSQHAKDEVVRYYGTDPDRISIVSPAVDHSVFHPRSKQEIAAVVAEKYGISRPYILYTGTLEPRKNIKGILDAYGKLPPAVRSSYSLVLAGGKGWLDRDIKAQLDSLRHLDIITTGYVPDEDLPALYSGASVFVYPSFYEGFGMPPLEAMACNTPVIVADNSSLPEVVGDAGILVDAHDSAALAHHMEHVLGDPALADKLRRRGLVRAKTFTWEASAQRLLAVINKVGAGR</sequence>
<gene>
    <name evidence="5" type="ORF">Cci01nite_34890</name>
</gene>
<proteinExistence type="predicted"/>
<evidence type="ECO:0000259" key="3">
    <source>
        <dbReference type="Pfam" id="PF00534"/>
    </source>
</evidence>
<dbReference type="PANTHER" id="PTHR46401:SF2">
    <property type="entry name" value="GLYCOSYLTRANSFERASE WBBK-RELATED"/>
    <property type="match status" value="1"/>
</dbReference>
<keyword evidence="6" id="KW-1185">Reference proteome</keyword>
<dbReference type="Pfam" id="PF13439">
    <property type="entry name" value="Glyco_transf_4"/>
    <property type="match status" value="1"/>
</dbReference>
<dbReference type="Gene3D" id="3.40.50.2000">
    <property type="entry name" value="Glycogen Phosphorylase B"/>
    <property type="match status" value="2"/>
</dbReference>
<evidence type="ECO:0000256" key="2">
    <source>
        <dbReference type="ARBA" id="ARBA00022679"/>
    </source>
</evidence>
<dbReference type="FunFam" id="3.40.50.2000:FF:000119">
    <property type="entry name" value="Glycosyl transferase group 1"/>
    <property type="match status" value="1"/>
</dbReference>
<protein>
    <submittedName>
        <fullName evidence="5">Glycosyl transferase family 1</fullName>
    </submittedName>
</protein>
<keyword evidence="2 5" id="KW-0808">Transferase</keyword>
<dbReference type="InterPro" id="IPR028098">
    <property type="entry name" value="Glyco_trans_4-like_N"/>
</dbReference>
<dbReference type="AlphaFoldDB" id="A0A8J3NZI0"/>
<evidence type="ECO:0000313" key="5">
    <source>
        <dbReference type="EMBL" id="GIF98395.1"/>
    </source>
</evidence>
<dbReference type="InterPro" id="IPR001296">
    <property type="entry name" value="Glyco_trans_1"/>
</dbReference>
<evidence type="ECO:0000259" key="4">
    <source>
        <dbReference type="Pfam" id="PF13439"/>
    </source>
</evidence>
<evidence type="ECO:0000256" key="1">
    <source>
        <dbReference type="ARBA" id="ARBA00022676"/>
    </source>
</evidence>
<dbReference type="SUPFAM" id="SSF53756">
    <property type="entry name" value="UDP-Glycosyltransferase/glycogen phosphorylase"/>
    <property type="match status" value="1"/>
</dbReference>
<dbReference type="EMBL" id="BONH01000015">
    <property type="protein sequence ID" value="GIF98395.1"/>
    <property type="molecule type" value="Genomic_DNA"/>
</dbReference>
<dbReference type="CDD" id="cd03809">
    <property type="entry name" value="GT4_MtfB-like"/>
    <property type="match status" value="1"/>
</dbReference>
<feature type="domain" description="Glycosyl transferase family 1" evidence="3">
    <location>
        <begin position="204"/>
        <end position="356"/>
    </location>
</feature>
<reference evidence="5 6" key="1">
    <citation type="submission" date="2021-01" db="EMBL/GenBank/DDBJ databases">
        <title>Whole genome shotgun sequence of Catellatospora citrea NBRC 14495.</title>
        <authorList>
            <person name="Komaki H."/>
            <person name="Tamura T."/>
        </authorList>
    </citation>
    <scope>NUCLEOTIDE SEQUENCE [LARGE SCALE GENOMIC DNA]</scope>
    <source>
        <strain evidence="5 6">NBRC 14495</strain>
    </source>
</reference>
<keyword evidence="1" id="KW-0328">Glycosyltransferase</keyword>
<dbReference type="GO" id="GO:0009103">
    <property type="term" value="P:lipopolysaccharide biosynthetic process"/>
    <property type="evidence" value="ECO:0007669"/>
    <property type="project" value="TreeGrafter"/>
</dbReference>
<organism evidence="5 6">
    <name type="scientific">Catellatospora citrea</name>
    <dbReference type="NCBI Taxonomy" id="53366"/>
    <lineage>
        <taxon>Bacteria</taxon>
        <taxon>Bacillati</taxon>
        <taxon>Actinomycetota</taxon>
        <taxon>Actinomycetes</taxon>
        <taxon>Micromonosporales</taxon>
        <taxon>Micromonosporaceae</taxon>
        <taxon>Catellatospora</taxon>
    </lineage>
</organism>
<feature type="domain" description="Glycosyltransferase subfamily 4-like N-terminal" evidence="4">
    <location>
        <begin position="16"/>
        <end position="182"/>
    </location>
</feature>
<dbReference type="Pfam" id="PF00534">
    <property type="entry name" value="Glycos_transf_1"/>
    <property type="match status" value="1"/>
</dbReference>
<accession>A0A8J3NZI0</accession>
<name>A0A8J3NZI0_9ACTN</name>